<dbReference type="STRING" id="411483.FAEPRAA2165_00342"/>
<dbReference type="EMBL" id="ACOP02000007">
    <property type="protein sequence ID" value="EEU98024.1"/>
    <property type="molecule type" value="Genomic_DNA"/>
</dbReference>
<comment type="caution">
    <text evidence="1">The sequence shown here is derived from an EMBL/GenBank/DDBJ whole genome shotgun (WGS) entry which is preliminary data.</text>
</comment>
<organism evidence="1 2">
    <name type="scientific">Faecalibacterium duncaniae (strain DSM 17677 / JCM 31915 / A2-165)</name>
    <name type="common">Faecalibacterium prausnitzii</name>
    <dbReference type="NCBI Taxonomy" id="411483"/>
    <lineage>
        <taxon>Bacteria</taxon>
        <taxon>Bacillati</taxon>
        <taxon>Bacillota</taxon>
        <taxon>Clostridia</taxon>
        <taxon>Eubacteriales</taxon>
        <taxon>Oscillospiraceae</taxon>
        <taxon>Faecalibacterium</taxon>
    </lineage>
</organism>
<gene>
    <name evidence="1" type="ORF">FAEPRAA2165_00342</name>
</gene>
<sequence length="49" mass="5704">MYPTDAPVGYKITLFTEKYKSFFEKSSLVRAKNVILSQRTKMGEMRLAK</sequence>
<protein>
    <submittedName>
        <fullName evidence="1">Uncharacterized protein</fullName>
    </submittedName>
</protein>
<evidence type="ECO:0000313" key="1">
    <source>
        <dbReference type="EMBL" id="EEU98024.1"/>
    </source>
</evidence>
<name>C7H248_FAED2</name>
<reference evidence="1" key="1">
    <citation type="submission" date="2009-08" db="EMBL/GenBank/DDBJ databases">
        <authorList>
            <person name="Weinstock G."/>
            <person name="Sodergren E."/>
            <person name="Clifton S."/>
            <person name="Fulton L."/>
            <person name="Fulton B."/>
            <person name="Courtney L."/>
            <person name="Fronick C."/>
            <person name="Harrison M."/>
            <person name="Strong C."/>
            <person name="Farmer C."/>
            <person name="Delahaunty K."/>
            <person name="Markovic C."/>
            <person name="Hall O."/>
            <person name="Minx P."/>
            <person name="Tomlinson C."/>
            <person name="Mitreva M."/>
            <person name="Nelson J."/>
            <person name="Hou S."/>
            <person name="Wollam A."/>
            <person name="Pepin K.H."/>
            <person name="Johnson M."/>
            <person name="Bhonagiri V."/>
            <person name="Nash W.E."/>
            <person name="Warren W."/>
            <person name="Chinwalla A."/>
            <person name="Mardis E.R."/>
            <person name="Wilson R.K."/>
        </authorList>
    </citation>
    <scope>NUCLEOTIDE SEQUENCE [LARGE SCALE GENOMIC DNA]</scope>
    <source>
        <strain evidence="1">A2-165</strain>
    </source>
</reference>
<proteinExistence type="predicted"/>
<evidence type="ECO:0000313" key="2">
    <source>
        <dbReference type="Proteomes" id="UP000004619"/>
    </source>
</evidence>
<dbReference type="HOGENOM" id="CLU_3135871_0_0_9"/>
<accession>C7H248</accession>
<keyword evidence="2" id="KW-1185">Reference proteome</keyword>
<dbReference type="Proteomes" id="UP000004619">
    <property type="component" value="Unassembled WGS sequence"/>
</dbReference>
<dbReference type="AlphaFoldDB" id="C7H248"/>